<dbReference type="Gramene" id="Kaladp0068s0002.1.v1.1">
    <property type="protein sequence ID" value="Kaladp0068s0002.1.v1.1.CDS.1"/>
    <property type="gene ID" value="Kaladp0068s0002.v1.1"/>
</dbReference>
<accession>A0A7N0UHN1</accession>
<dbReference type="EnsemblPlants" id="Kaladp0068s0002.1.v1.1">
    <property type="protein sequence ID" value="Kaladp0068s0002.1.v1.1.CDS.1"/>
    <property type="gene ID" value="Kaladp0068s0002.v1.1"/>
</dbReference>
<evidence type="ECO:0000313" key="2">
    <source>
        <dbReference type="Proteomes" id="UP000594263"/>
    </source>
</evidence>
<reference evidence="1" key="1">
    <citation type="submission" date="2021-01" db="UniProtKB">
        <authorList>
            <consortium name="EnsemblPlants"/>
        </authorList>
    </citation>
    <scope>IDENTIFICATION</scope>
</reference>
<proteinExistence type="predicted"/>
<keyword evidence="2" id="KW-1185">Reference proteome</keyword>
<evidence type="ECO:0000313" key="1">
    <source>
        <dbReference type="EnsemblPlants" id="Kaladp0068s0002.1.v1.1.CDS.1"/>
    </source>
</evidence>
<organism evidence="1 2">
    <name type="scientific">Kalanchoe fedtschenkoi</name>
    <name type="common">Lavender scallops</name>
    <name type="synonym">South American air plant</name>
    <dbReference type="NCBI Taxonomy" id="63787"/>
    <lineage>
        <taxon>Eukaryota</taxon>
        <taxon>Viridiplantae</taxon>
        <taxon>Streptophyta</taxon>
        <taxon>Embryophyta</taxon>
        <taxon>Tracheophyta</taxon>
        <taxon>Spermatophyta</taxon>
        <taxon>Magnoliopsida</taxon>
        <taxon>eudicotyledons</taxon>
        <taxon>Gunneridae</taxon>
        <taxon>Pentapetalae</taxon>
        <taxon>Saxifragales</taxon>
        <taxon>Crassulaceae</taxon>
        <taxon>Kalanchoe</taxon>
    </lineage>
</organism>
<sequence>MKTANSPLLSAKSGSFSCWHRPRKTSTWRRRVCTQRLGSQPRGMFVSCRPVVRWTRVVASSPVRLVSELLLKMTENGGLIDAYYRSTLPVLISQVFPLC</sequence>
<dbReference type="Proteomes" id="UP000594263">
    <property type="component" value="Unplaced"/>
</dbReference>
<name>A0A7N0UHN1_KALFE</name>
<protein>
    <submittedName>
        <fullName evidence="1">Uncharacterized protein</fullName>
    </submittedName>
</protein>
<dbReference type="AlphaFoldDB" id="A0A7N0UHN1"/>